<dbReference type="Gene3D" id="3.30.530.20">
    <property type="match status" value="1"/>
</dbReference>
<dbReference type="RefSeq" id="WP_386710575.1">
    <property type="nucleotide sequence ID" value="NZ_JBHXIJ010000035.1"/>
</dbReference>
<accession>A0ABW6FGU1</accession>
<organism evidence="1 2">
    <name type="scientific">Streptomyces albidochromogenes</name>
    <dbReference type="NCBI Taxonomy" id="329524"/>
    <lineage>
        <taxon>Bacteria</taxon>
        <taxon>Bacillati</taxon>
        <taxon>Actinomycetota</taxon>
        <taxon>Actinomycetes</taxon>
        <taxon>Kitasatosporales</taxon>
        <taxon>Streptomycetaceae</taxon>
        <taxon>Streptomyces</taxon>
    </lineage>
</organism>
<protein>
    <recommendedName>
        <fullName evidence="3">DUF4287 domain-containing protein</fullName>
    </recommendedName>
</protein>
<reference evidence="1 2" key="1">
    <citation type="submission" date="2024-09" db="EMBL/GenBank/DDBJ databases">
        <title>The Natural Products Discovery Center: Release of the First 8490 Sequenced Strains for Exploring Actinobacteria Biosynthetic Diversity.</title>
        <authorList>
            <person name="Kalkreuter E."/>
            <person name="Kautsar S.A."/>
            <person name="Yang D."/>
            <person name="Bader C.D."/>
            <person name="Teijaro C.N."/>
            <person name="Fluegel L."/>
            <person name="Davis C.M."/>
            <person name="Simpson J.R."/>
            <person name="Lauterbach L."/>
            <person name="Steele A.D."/>
            <person name="Gui C."/>
            <person name="Meng S."/>
            <person name="Li G."/>
            <person name="Viehrig K."/>
            <person name="Ye F."/>
            <person name="Su P."/>
            <person name="Kiefer A.F."/>
            <person name="Nichols A."/>
            <person name="Cepeda A.J."/>
            <person name="Yan W."/>
            <person name="Fan B."/>
            <person name="Jiang Y."/>
            <person name="Adhikari A."/>
            <person name="Zheng C.-J."/>
            <person name="Schuster L."/>
            <person name="Cowan T.M."/>
            <person name="Smanski M.J."/>
            <person name="Chevrette M.G."/>
            <person name="De Carvalho L.P.S."/>
            <person name="Shen B."/>
        </authorList>
    </citation>
    <scope>NUCLEOTIDE SEQUENCE [LARGE SCALE GENOMIC DNA]</scope>
    <source>
        <strain evidence="1 2">NPDC058348</strain>
    </source>
</reference>
<dbReference type="InterPro" id="IPR023393">
    <property type="entry name" value="START-like_dom_sf"/>
</dbReference>
<dbReference type="EMBL" id="JBHXIJ010000035">
    <property type="protein sequence ID" value="MFD5098885.1"/>
    <property type="molecule type" value="Genomic_DNA"/>
</dbReference>
<evidence type="ECO:0000313" key="2">
    <source>
        <dbReference type="Proteomes" id="UP001598448"/>
    </source>
</evidence>
<proteinExistence type="predicted"/>
<dbReference type="Proteomes" id="UP001598448">
    <property type="component" value="Unassembled WGS sequence"/>
</dbReference>
<name>A0ABW6FGU1_9ACTN</name>
<dbReference type="SUPFAM" id="SSF55961">
    <property type="entry name" value="Bet v1-like"/>
    <property type="match status" value="1"/>
</dbReference>
<sequence>MTRSAGSPGSAGRKITEKLSADVLKASTGRDWEAWFALLDAWGATARTHTQIARHLTDDLAVDGWYAQSITVGYEQERGLRAVGQSSRGDWQTSGNRTVEAPVERCEAAFTDPGVRRRWLPGSEFSLRTHRAGKTLSADYAGGRLSVRFTPKGEAKTQVSLAHTKLADARAVAAYKTFWKERLAVLKTLLEK</sequence>
<keyword evidence="2" id="KW-1185">Reference proteome</keyword>
<comment type="caution">
    <text evidence="1">The sequence shown here is derived from an EMBL/GenBank/DDBJ whole genome shotgun (WGS) entry which is preliminary data.</text>
</comment>
<evidence type="ECO:0000313" key="1">
    <source>
        <dbReference type="EMBL" id="MFD5098885.1"/>
    </source>
</evidence>
<gene>
    <name evidence="1" type="ORF">ACFWJN_07940</name>
</gene>
<evidence type="ECO:0008006" key="3">
    <source>
        <dbReference type="Google" id="ProtNLM"/>
    </source>
</evidence>